<proteinExistence type="predicted"/>
<dbReference type="Proteomes" id="UP001501588">
    <property type="component" value="Unassembled WGS sequence"/>
</dbReference>
<name>A0ABP3QNC3_9PROT</name>
<evidence type="ECO:0000313" key="3">
    <source>
        <dbReference type="Proteomes" id="UP001501588"/>
    </source>
</evidence>
<evidence type="ECO:0000256" key="1">
    <source>
        <dbReference type="SAM" id="MobiDB-lite"/>
    </source>
</evidence>
<sequence length="144" mass="13842">MQDAVVPIPAHGVLGLQFLLTKEKTMNGHLVRWVALGAVAGVLGACSPAPRSTTSGAPALRPTGGGTGGAEMDHSRMGGGQGSSTGSPTLRTQGGGTGGGEMDHSRMGGSVGAGGRTPSVSPTGGGTGGAEFAHPGVTGTGRAR</sequence>
<feature type="region of interest" description="Disordered" evidence="1">
    <location>
        <begin position="48"/>
        <end position="144"/>
    </location>
</feature>
<gene>
    <name evidence="2" type="ORF">GCM10009416_33430</name>
</gene>
<dbReference type="EMBL" id="BAAAFZ010000053">
    <property type="protein sequence ID" value="GAA0592368.1"/>
    <property type="molecule type" value="Genomic_DNA"/>
</dbReference>
<evidence type="ECO:0000313" key="2">
    <source>
        <dbReference type="EMBL" id="GAA0592368.1"/>
    </source>
</evidence>
<reference evidence="3" key="1">
    <citation type="journal article" date="2019" name="Int. J. Syst. Evol. Microbiol.">
        <title>The Global Catalogue of Microorganisms (GCM) 10K type strain sequencing project: providing services to taxonomists for standard genome sequencing and annotation.</title>
        <authorList>
            <consortium name="The Broad Institute Genomics Platform"/>
            <consortium name="The Broad Institute Genome Sequencing Center for Infectious Disease"/>
            <person name="Wu L."/>
            <person name="Ma J."/>
        </authorList>
    </citation>
    <scope>NUCLEOTIDE SEQUENCE [LARGE SCALE GENOMIC DNA]</scope>
    <source>
        <strain evidence="3">JCM 9933</strain>
    </source>
</reference>
<comment type="caution">
    <text evidence="2">The sequence shown here is derived from an EMBL/GenBank/DDBJ whole genome shotgun (WGS) entry which is preliminary data.</text>
</comment>
<protein>
    <submittedName>
        <fullName evidence="2">Uncharacterized protein</fullName>
    </submittedName>
</protein>
<organism evidence="2 3">
    <name type="scientific">Craurococcus roseus</name>
    <dbReference type="NCBI Taxonomy" id="77585"/>
    <lineage>
        <taxon>Bacteria</taxon>
        <taxon>Pseudomonadati</taxon>
        <taxon>Pseudomonadota</taxon>
        <taxon>Alphaproteobacteria</taxon>
        <taxon>Acetobacterales</taxon>
        <taxon>Acetobacteraceae</taxon>
        <taxon>Craurococcus</taxon>
    </lineage>
</organism>
<accession>A0ABP3QNC3</accession>
<keyword evidence="3" id="KW-1185">Reference proteome</keyword>